<dbReference type="GO" id="GO:0098978">
    <property type="term" value="C:glutamatergic synapse"/>
    <property type="evidence" value="ECO:0007669"/>
    <property type="project" value="Ensembl"/>
</dbReference>
<evidence type="ECO:0000256" key="1">
    <source>
        <dbReference type="SAM" id="MobiDB-lite"/>
    </source>
</evidence>
<proteinExistence type="predicted"/>
<feature type="domain" description="Neural chondroitin sulphate proteoglycan cytoplasmic" evidence="3">
    <location>
        <begin position="340"/>
        <end position="389"/>
    </location>
</feature>
<dbReference type="Proteomes" id="UP000016665">
    <property type="component" value="Chromosome 2"/>
</dbReference>
<feature type="transmembrane region" description="Helical" evidence="2">
    <location>
        <begin position="273"/>
        <end position="298"/>
    </location>
</feature>
<keyword evidence="2" id="KW-0472">Membrane</keyword>
<dbReference type="HOGENOM" id="CLU_108080_0_0_1"/>
<dbReference type="eggNOG" id="ENOG502QXSB">
    <property type="taxonomic scope" value="Eukaryota"/>
</dbReference>
<dbReference type="PANTHER" id="PTHR15381">
    <property type="entry name" value="CHONDROITIN SULFATE PROTEOGLYCAN 5 -RELATED"/>
    <property type="match status" value="1"/>
</dbReference>
<accession>U3JH96</accession>
<dbReference type="GO" id="GO:0048858">
    <property type="term" value="P:cell projection morphogenesis"/>
    <property type="evidence" value="ECO:0007669"/>
    <property type="project" value="TreeGrafter"/>
</dbReference>
<dbReference type="PANTHER" id="PTHR15381:SF1">
    <property type="entry name" value="CHONDROITIN SULFATE PROTEOGLYCAN 5"/>
    <property type="match status" value="1"/>
</dbReference>
<dbReference type="GeneTree" id="ENSGT00440000034270"/>
<keyword evidence="5" id="KW-1185">Reference proteome</keyword>
<dbReference type="GO" id="GO:0030660">
    <property type="term" value="C:Golgi-associated vesicle membrane"/>
    <property type="evidence" value="ECO:0007669"/>
    <property type="project" value="Ensembl"/>
</dbReference>
<evidence type="ECO:0000313" key="4">
    <source>
        <dbReference type="Ensembl" id="ENSFALP00000002150.2"/>
    </source>
</evidence>
<evidence type="ECO:0000313" key="5">
    <source>
        <dbReference type="Proteomes" id="UP000016665"/>
    </source>
</evidence>
<dbReference type="GO" id="GO:0045211">
    <property type="term" value="C:postsynaptic membrane"/>
    <property type="evidence" value="ECO:0007669"/>
    <property type="project" value="Ensembl"/>
</dbReference>
<dbReference type="Pfam" id="PF06567">
    <property type="entry name" value="Neural_ProG_Cyt"/>
    <property type="match status" value="2"/>
</dbReference>
<name>U3JH96_FICAL</name>
<dbReference type="InterPro" id="IPR009505">
    <property type="entry name" value="Neural_ProG_Cyt"/>
</dbReference>
<organism evidence="4 5">
    <name type="scientific">Ficedula albicollis</name>
    <name type="common">Collared flycatcher</name>
    <name type="synonym">Muscicapa albicollis</name>
    <dbReference type="NCBI Taxonomy" id="59894"/>
    <lineage>
        <taxon>Eukaryota</taxon>
        <taxon>Metazoa</taxon>
        <taxon>Chordata</taxon>
        <taxon>Craniata</taxon>
        <taxon>Vertebrata</taxon>
        <taxon>Euteleostomi</taxon>
        <taxon>Archelosauria</taxon>
        <taxon>Archosauria</taxon>
        <taxon>Dinosauria</taxon>
        <taxon>Saurischia</taxon>
        <taxon>Theropoda</taxon>
        <taxon>Coelurosauria</taxon>
        <taxon>Aves</taxon>
        <taxon>Neognathae</taxon>
        <taxon>Neoaves</taxon>
        <taxon>Telluraves</taxon>
        <taxon>Australaves</taxon>
        <taxon>Passeriformes</taxon>
        <taxon>Muscicapidae</taxon>
        <taxon>Ficedula</taxon>
    </lineage>
</organism>
<dbReference type="STRING" id="59894.ENSFALP00000002150"/>
<gene>
    <name evidence="4" type="primary">CSPG5</name>
</gene>
<reference evidence="4" key="3">
    <citation type="submission" date="2025-09" db="UniProtKB">
        <authorList>
            <consortium name="Ensembl"/>
        </authorList>
    </citation>
    <scope>IDENTIFICATION</scope>
</reference>
<feature type="compositionally biased region" description="Basic and acidic residues" evidence="1">
    <location>
        <begin position="337"/>
        <end position="362"/>
    </location>
</feature>
<protein>
    <submittedName>
        <fullName evidence="4">Chondroitin sulfate proteoglycan 5</fullName>
    </submittedName>
</protein>
<reference evidence="4" key="2">
    <citation type="submission" date="2025-08" db="UniProtKB">
        <authorList>
            <consortium name="Ensembl"/>
        </authorList>
    </citation>
    <scope>IDENTIFICATION</scope>
</reference>
<evidence type="ECO:0000259" key="3">
    <source>
        <dbReference type="Pfam" id="PF06567"/>
    </source>
</evidence>
<dbReference type="GO" id="GO:2000300">
    <property type="term" value="P:regulation of synaptic vesicle exocytosis"/>
    <property type="evidence" value="ECO:0007669"/>
    <property type="project" value="Ensembl"/>
</dbReference>
<keyword evidence="2" id="KW-0812">Transmembrane</keyword>
<feature type="region of interest" description="Disordered" evidence="1">
    <location>
        <begin position="330"/>
        <end position="390"/>
    </location>
</feature>
<dbReference type="Ensembl" id="ENSFALT00000002162.2">
    <property type="protein sequence ID" value="ENSFALP00000002150.2"/>
    <property type="gene ID" value="ENSFALG00000002068.2"/>
</dbReference>
<sequence length="390" mass="41630">MPCSPSRGSPPPVFPSPGCPFPCTPLHSIPGFSMPCTPSRGSPSPVFPSPGSPFPCISFPVLPSLVQPHPQSLHTPCIPSRISPSPCAPSLGCPPPLRPIPSVSVSLHPIPGTSIPFTPFLVCPTPSTLALHSLYPIPGLSILLAWHSQSFHPLCAPLPTSASSLHPILGLPISIPTLHSLYPIPGLSIPLTPPSQPFHPLSIPSRTFPPLGTPFSVSPCPCTRSSPIPRDARGFPCPPSGGWAGISASPGRCNTQDYTWHKGTRCESIVTDFQVMCVAVGSAALVVLLLFMLTVFFAKKLYLLKTENSKLRKTKYRTPSELHNDNFSLSTIAEGSHPNDDPSAPHKLQDSLKSCLKDEEPFNIHNSTSPKHDKGEQDAGELNCLQNNLT</sequence>
<dbReference type="GO" id="GO:0005794">
    <property type="term" value="C:Golgi apparatus"/>
    <property type="evidence" value="ECO:0007669"/>
    <property type="project" value="Ensembl"/>
</dbReference>
<dbReference type="AlphaFoldDB" id="U3JH96"/>
<keyword evidence="2" id="KW-1133">Transmembrane helix</keyword>
<reference evidence="4 5" key="1">
    <citation type="journal article" date="2012" name="Nature">
        <title>The genomic landscape of species divergence in Ficedula flycatchers.</title>
        <authorList>
            <person name="Ellegren H."/>
            <person name="Smeds L."/>
            <person name="Burri R."/>
            <person name="Olason P.I."/>
            <person name="Backstrom N."/>
            <person name="Kawakami T."/>
            <person name="Kunstner A."/>
            <person name="Makinen H."/>
            <person name="Nadachowska-Brzyska K."/>
            <person name="Qvarnstrom A."/>
            <person name="Uebbing S."/>
            <person name="Wolf J.B."/>
        </authorList>
    </citation>
    <scope>NUCLEOTIDE SEQUENCE [LARGE SCALE GENOMIC DNA]</scope>
</reference>
<dbReference type="GO" id="GO:0098982">
    <property type="term" value="C:GABA-ergic synapse"/>
    <property type="evidence" value="ECO:0007669"/>
    <property type="project" value="Ensembl"/>
</dbReference>
<evidence type="ECO:0000256" key="2">
    <source>
        <dbReference type="SAM" id="Phobius"/>
    </source>
</evidence>
<feature type="domain" description="Neural chondroitin sulphate proteoglycan cytoplasmic" evidence="3">
    <location>
        <begin position="301"/>
        <end position="339"/>
    </location>
</feature>